<reference evidence="1 2" key="1">
    <citation type="submission" date="2016-07" db="EMBL/GenBank/DDBJ databases">
        <title>Pervasive Adenine N6-methylation of Active Genes in Fungi.</title>
        <authorList>
            <consortium name="DOE Joint Genome Institute"/>
            <person name="Mondo S.J."/>
            <person name="Dannebaum R.O."/>
            <person name="Kuo R.C."/>
            <person name="Labutti K."/>
            <person name="Haridas S."/>
            <person name="Kuo A."/>
            <person name="Salamov A."/>
            <person name="Ahrendt S.R."/>
            <person name="Lipzen A."/>
            <person name="Sullivan W."/>
            <person name="Andreopoulos W.B."/>
            <person name="Clum A."/>
            <person name="Lindquist E."/>
            <person name="Daum C."/>
            <person name="Ramamoorthy G.K."/>
            <person name="Gryganskyi A."/>
            <person name="Culley D."/>
            <person name="Magnuson J.K."/>
            <person name="James T.Y."/>
            <person name="O'Malley M.A."/>
            <person name="Stajich J.E."/>
            <person name="Spatafora J.W."/>
            <person name="Visel A."/>
            <person name="Grigoriev I.V."/>
        </authorList>
    </citation>
    <scope>NUCLEOTIDE SEQUENCE [LARGE SCALE GENOMIC DNA]</scope>
    <source>
        <strain evidence="1 2">CBS 115471</strain>
    </source>
</reference>
<protein>
    <submittedName>
        <fullName evidence="1">Uncharacterized protein</fullName>
    </submittedName>
</protein>
<gene>
    <name evidence="1" type="ORF">BCR34DRAFT_590782</name>
</gene>
<dbReference type="AlphaFoldDB" id="A0A1Y1Z676"/>
<dbReference type="OrthoDB" id="432970at2759"/>
<accession>A0A1Y1Z676</accession>
<proteinExistence type="predicted"/>
<comment type="caution">
    <text evidence="1">The sequence shown here is derived from an EMBL/GenBank/DDBJ whole genome shotgun (WGS) entry which is preliminary data.</text>
</comment>
<evidence type="ECO:0000313" key="2">
    <source>
        <dbReference type="Proteomes" id="UP000193144"/>
    </source>
</evidence>
<evidence type="ECO:0000313" key="1">
    <source>
        <dbReference type="EMBL" id="ORY05802.1"/>
    </source>
</evidence>
<sequence>MSTSTSFAAELRTLKQELRFVPPSWDYVAWTAQRFIIGAVKTIWEGTPILYEVLEKRDRNGNPFPEQGKWGRGSLPQNFSPDMKGCIVQHMMCDVACLTMAPVVKMAIEKINREMEVTWMTLTVKPKLRFTFNSRDPSTFDPVTHSVLLISGKSVCYVLDLSRRQFGFPEADWLLPLHEYLERYQTENSRVDYDCRRHIGQLVELQTGQSGERTFWAGMQKAVREGYEAWARLPGEGKKDVLVKMISWSVMAQVAASKV</sequence>
<organism evidence="1 2">
    <name type="scientific">Clohesyomyces aquaticus</name>
    <dbReference type="NCBI Taxonomy" id="1231657"/>
    <lineage>
        <taxon>Eukaryota</taxon>
        <taxon>Fungi</taxon>
        <taxon>Dikarya</taxon>
        <taxon>Ascomycota</taxon>
        <taxon>Pezizomycotina</taxon>
        <taxon>Dothideomycetes</taxon>
        <taxon>Pleosporomycetidae</taxon>
        <taxon>Pleosporales</taxon>
        <taxon>Lindgomycetaceae</taxon>
        <taxon>Clohesyomyces</taxon>
    </lineage>
</organism>
<dbReference type="EMBL" id="MCFA01000122">
    <property type="protein sequence ID" value="ORY05802.1"/>
    <property type="molecule type" value="Genomic_DNA"/>
</dbReference>
<dbReference type="Proteomes" id="UP000193144">
    <property type="component" value="Unassembled WGS sequence"/>
</dbReference>
<keyword evidence="2" id="KW-1185">Reference proteome</keyword>
<name>A0A1Y1Z676_9PLEO</name>